<evidence type="ECO:0000313" key="4">
    <source>
        <dbReference type="EMBL" id="KGG50158.1"/>
    </source>
</evidence>
<keyword evidence="5" id="KW-1185">Reference proteome</keyword>
<accession>A0A098VM60</accession>
<gene>
    <name evidence="4" type="ORF">DI09_85p90</name>
</gene>
<dbReference type="InterPro" id="IPR018936">
    <property type="entry name" value="PI3/4_kinase_CS"/>
</dbReference>
<dbReference type="GeneID" id="25260964"/>
<dbReference type="Proteomes" id="UP000029725">
    <property type="component" value="Unassembled WGS sequence"/>
</dbReference>
<dbReference type="GO" id="GO:0000407">
    <property type="term" value="C:phagophore assembly site"/>
    <property type="evidence" value="ECO:0007669"/>
    <property type="project" value="TreeGrafter"/>
</dbReference>
<reference evidence="4 5" key="1">
    <citation type="submission" date="2014-04" db="EMBL/GenBank/DDBJ databases">
        <title>A new species of microsporidia sheds light on the evolution of extreme parasitism.</title>
        <authorList>
            <person name="Haag K.L."/>
            <person name="James T.Y."/>
            <person name="Larsson R."/>
            <person name="Schaer T.M."/>
            <person name="Refardt D."/>
            <person name="Pombert J.-F."/>
            <person name="Ebert D."/>
        </authorList>
    </citation>
    <scope>NUCLEOTIDE SEQUENCE [LARGE SCALE GENOMIC DNA]</scope>
    <source>
        <strain evidence="4 5">UGP3</strain>
        <tissue evidence="4">Spores</tissue>
    </source>
</reference>
<dbReference type="PROSITE" id="PS50290">
    <property type="entry name" value="PI3_4_KINASE_3"/>
    <property type="match status" value="1"/>
</dbReference>
<name>A0A098VM60_9MICR</name>
<dbReference type="VEuPathDB" id="MicrosporidiaDB:DI09_85p90"/>
<dbReference type="GO" id="GO:0005777">
    <property type="term" value="C:peroxisome"/>
    <property type="evidence" value="ECO:0007669"/>
    <property type="project" value="TreeGrafter"/>
</dbReference>
<sequence length="608" mass="70300">MEYRIFYISNPLLLETYDLRCAHQQDGYISFAYKLESWLYFMRRFACEDIIHISWQNVKFYLILANDPGLFPGYAFIPGSVKIIAECLFNLSGSKLMLQCLRFKSNFKFLVLKNALSYPMSINEGLLEFFDKVKWLPSAANSEFLANIDASVHEDEISPIFKLKVCKLIETMEEAMFASFNLVFRASSMKVEEKDPEVLSKLHVEAPSLLEQFMRSIDQISKIRSKLRLLASKGLLTFNPPIPLPFDCSINVVEIIPGLYLPLILDSLHIYKSQQSPFRISFVLDTGQPYSIIFKAGDNLSIDRGVLVFIQWCERLISKYLEEPGFSVRKYNVLPISSHPRLEGIIECIDSENLAAILDRDDYSLIPYFLRKLSDSFDFQQTQLGPDGLLPFIRNFIDSCAFYCVITFVLGVGDRHLDNILLSKDGKSKSVRLLGHLGELFHIDYGYLFGRDPKPFAPQMKLCKEMVEPLKMKISIFTCNNDMAEGELYPIFENRCLQFFSILRRNTRELLVALKGITLVDNFSCVGGYNVDPEEFVLKRLYIEVAIADPNPLFKHTDRSIDCFDDFLYVYNEEKALEKFQKDIQEAINNLFPKVIDTLHRWSQYWKK</sequence>
<evidence type="ECO:0000313" key="5">
    <source>
        <dbReference type="Proteomes" id="UP000029725"/>
    </source>
</evidence>
<dbReference type="GO" id="GO:0016303">
    <property type="term" value="F:1-phosphatidylinositol-3-kinase activity"/>
    <property type="evidence" value="ECO:0007669"/>
    <property type="project" value="TreeGrafter"/>
</dbReference>
<organism evidence="4 5">
    <name type="scientific">Mitosporidium daphniae</name>
    <dbReference type="NCBI Taxonomy" id="1485682"/>
    <lineage>
        <taxon>Eukaryota</taxon>
        <taxon>Fungi</taxon>
        <taxon>Fungi incertae sedis</taxon>
        <taxon>Microsporidia</taxon>
        <taxon>Mitosporidium</taxon>
    </lineage>
</organism>
<dbReference type="InterPro" id="IPR000403">
    <property type="entry name" value="PI3/4_kinase_cat_dom"/>
</dbReference>
<dbReference type="InterPro" id="IPR015433">
    <property type="entry name" value="PI3/4_kinase"/>
</dbReference>
<dbReference type="InterPro" id="IPR036940">
    <property type="entry name" value="PI3/4_kinase_cat_sf"/>
</dbReference>
<dbReference type="SMART" id="SM00146">
    <property type="entry name" value="PI3Kc"/>
    <property type="match status" value="1"/>
</dbReference>
<evidence type="ECO:0000256" key="1">
    <source>
        <dbReference type="ARBA" id="ARBA00022679"/>
    </source>
</evidence>
<proteinExistence type="predicted"/>
<dbReference type="InterPro" id="IPR011009">
    <property type="entry name" value="Kinase-like_dom_sf"/>
</dbReference>
<dbReference type="GO" id="GO:0048015">
    <property type="term" value="P:phosphatidylinositol-mediated signaling"/>
    <property type="evidence" value="ECO:0007669"/>
    <property type="project" value="TreeGrafter"/>
</dbReference>
<dbReference type="PANTHER" id="PTHR10048:SF7">
    <property type="entry name" value="PHOSPHATIDYLINOSITOL 3-KINASE CATALYTIC SUBUNIT TYPE 3"/>
    <property type="match status" value="1"/>
</dbReference>
<comment type="caution">
    <text evidence="4">The sequence shown here is derived from an EMBL/GenBank/DDBJ whole genome shotgun (WGS) entry which is preliminary data.</text>
</comment>
<protein>
    <submittedName>
        <fullName evidence="4">Phosphatidylinositol 3-kinase</fullName>
    </submittedName>
</protein>
<evidence type="ECO:0000259" key="3">
    <source>
        <dbReference type="PROSITE" id="PS50290"/>
    </source>
</evidence>
<dbReference type="GO" id="GO:0005768">
    <property type="term" value="C:endosome"/>
    <property type="evidence" value="ECO:0007669"/>
    <property type="project" value="TreeGrafter"/>
</dbReference>
<feature type="domain" description="PI3K/PI4K catalytic" evidence="3">
    <location>
        <begin position="264"/>
        <end position="592"/>
    </location>
</feature>
<dbReference type="HOGENOM" id="CLU_449107_0_0_1"/>
<evidence type="ECO:0000256" key="2">
    <source>
        <dbReference type="ARBA" id="ARBA00022777"/>
    </source>
</evidence>
<dbReference type="PROSITE" id="PS00916">
    <property type="entry name" value="PI3_4_KINASE_2"/>
    <property type="match status" value="1"/>
</dbReference>
<keyword evidence="1" id="KW-0808">Transferase</keyword>
<dbReference type="EMBL" id="JMKJ01000596">
    <property type="protein sequence ID" value="KGG50158.1"/>
    <property type="molecule type" value="Genomic_DNA"/>
</dbReference>
<keyword evidence="2 4" id="KW-0418">Kinase</keyword>
<dbReference type="GO" id="GO:0006897">
    <property type="term" value="P:endocytosis"/>
    <property type="evidence" value="ECO:0007669"/>
    <property type="project" value="TreeGrafter"/>
</dbReference>
<dbReference type="PANTHER" id="PTHR10048">
    <property type="entry name" value="PHOSPHATIDYLINOSITOL KINASE"/>
    <property type="match status" value="1"/>
</dbReference>
<dbReference type="RefSeq" id="XP_013236597.1">
    <property type="nucleotide sequence ID" value="XM_013381143.1"/>
</dbReference>
<dbReference type="AlphaFoldDB" id="A0A098VM60"/>
<dbReference type="OrthoDB" id="67688at2759"/>
<dbReference type="GO" id="GO:0034271">
    <property type="term" value="C:phosphatidylinositol 3-kinase complex, class III, type I"/>
    <property type="evidence" value="ECO:0007669"/>
    <property type="project" value="TreeGrafter"/>
</dbReference>
<dbReference type="Pfam" id="PF00454">
    <property type="entry name" value="PI3_PI4_kinase"/>
    <property type="match status" value="1"/>
</dbReference>
<dbReference type="GO" id="GO:0000045">
    <property type="term" value="P:autophagosome assembly"/>
    <property type="evidence" value="ECO:0007669"/>
    <property type="project" value="TreeGrafter"/>
</dbReference>
<dbReference type="GO" id="GO:0034272">
    <property type="term" value="C:phosphatidylinositol 3-kinase complex, class III, type II"/>
    <property type="evidence" value="ECO:0007669"/>
    <property type="project" value="TreeGrafter"/>
</dbReference>
<dbReference type="Gene3D" id="1.10.1070.11">
    <property type="entry name" value="Phosphatidylinositol 3-/4-kinase, catalytic domain"/>
    <property type="match status" value="1"/>
</dbReference>
<dbReference type="Gene3D" id="3.30.1010.10">
    <property type="entry name" value="Phosphatidylinositol 3-kinase Catalytic Subunit, Chain A, domain 4"/>
    <property type="match status" value="1"/>
</dbReference>
<dbReference type="SUPFAM" id="SSF56112">
    <property type="entry name" value="Protein kinase-like (PK-like)"/>
    <property type="match status" value="1"/>
</dbReference>